<dbReference type="AlphaFoldDB" id="A0A514BNM9"/>
<dbReference type="OrthoDB" id="194048at2"/>
<accession>A0A514BNM9</accession>
<protein>
    <submittedName>
        <fullName evidence="2">Transporter</fullName>
    </submittedName>
</protein>
<name>A0A514BNM9_9GAMM</name>
<dbReference type="KEGG" id="lyj:FKV23_01900"/>
<feature type="signal peptide" evidence="1">
    <location>
        <begin position="1"/>
        <end position="20"/>
    </location>
</feature>
<evidence type="ECO:0000313" key="2">
    <source>
        <dbReference type="EMBL" id="QDH68991.1"/>
    </source>
</evidence>
<reference evidence="2 3" key="1">
    <citation type="submission" date="2019-06" db="EMBL/GenBank/DDBJ databases">
        <title>Lysobacter alkalisoli sp. nov. isolated from saline-alkali soil.</title>
        <authorList>
            <person name="Sun J.-Q."/>
            <person name="Xu L."/>
        </authorList>
    </citation>
    <scope>NUCLEOTIDE SEQUENCE [LARGE SCALE GENOMIC DNA]</scope>
    <source>
        <strain evidence="2 3">SJ-36</strain>
    </source>
</reference>
<dbReference type="Proteomes" id="UP000317199">
    <property type="component" value="Chromosome"/>
</dbReference>
<keyword evidence="3" id="KW-1185">Reference proteome</keyword>
<feature type="chain" id="PRO_5022040804" evidence="1">
    <location>
        <begin position="21"/>
        <end position="268"/>
    </location>
</feature>
<organism evidence="2 3">
    <name type="scientific">Marilutibacter alkalisoli</name>
    <dbReference type="NCBI Taxonomy" id="2591633"/>
    <lineage>
        <taxon>Bacteria</taxon>
        <taxon>Pseudomonadati</taxon>
        <taxon>Pseudomonadota</taxon>
        <taxon>Gammaproteobacteria</taxon>
        <taxon>Lysobacterales</taxon>
        <taxon>Lysobacteraceae</taxon>
        <taxon>Marilutibacter</taxon>
    </lineage>
</organism>
<proteinExistence type="predicted"/>
<gene>
    <name evidence="2" type="ORF">FKV23_01900</name>
</gene>
<sequence length="268" mass="27671">MIRSSVFPLTLLVLAAPAAAADGFSLGIGVDYSSGDYGSDTTTDILSIPVTTRVDVGDWSFKASLPWIRVDGDPNVLPSVGLVDNLNPVGRGRGGLIGGPPADDDTSERGSASGIGDLTLSATYAVPTGSALGVDLTAKAKIATADEDKGLGTGANDYGVAVDLYRDFGGTLLFGGVGYTWLGESDFIEVDSVLSGNIGLGWRTGQGRVGLMYDYKEAAASGFDDRSDLVGFFSTPTGEDGRFQVYLSKGLSDGSPDWGVGANFLHSF</sequence>
<keyword evidence="1" id="KW-0732">Signal</keyword>
<dbReference type="EMBL" id="CP041242">
    <property type="protein sequence ID" value="QDH68991.1"/>
    <property type="molecule type" value="Genomic_DNA"/>
</dbReference>
<dbReference type="RefSeq" id="WP_141622333.1">
    <property type="nucleotide sequence ID" value="NZ_CP041242.1"/>
</dbReference>
<evidence type="ECO:0000313" key="3">
    <source>
        <dbReference type="Proteomes" id="UP000317199"/>
    </source>
</evidence>
<evidence type="ECO:0000256" key="1">
    <source>
        <dbReference type="SAM" id="SignalP"/>
    </source>
</evidence>